<dbReference type="InterPro" id="IPR011009">
    <property type="entry name" value="Kinase-like_dom_sf"/>
</dbReference>
<dbReference type="InterPro" id="IPR057929">
    <property type="entry name" value="RamC_N"/>
</dbReference>
<keyword evidence="3" id="KW-1185">Reference proteome</keyword>
<evidence type="ECO:0000259" key="1">
    <source>
        <dbReference type="PROSITE" id="PS50011"/>
    </source>
</evidence>
<dbReference type="Proteomes" id="UP000272888">
    <property type="component" value="Unassembled WGS sequence"/>
</dbReference>
<dbReference type="Gene3D" id="1.10.510.10">
    <property type="entry name" value="Transferase(Phosphotransferase) domain 1"/>
    <property type="match status" value="1"/>
</dbReference>
<feature type="domain" description="Protein kinase" evidence="1">
    <location>
        <begin position="225"/>
        <end position="495"/>
    </location>
</feature>
<gene>
    <name evidence="2" type="ORF">D7V93_06345</name>
</gene>
<protein>
    <recommendedName>
        <fullName evidence="1">Protein kinase domain-containing protein</fullName>
    </recommendedName>
</protein>
<dbReference type="SMART" id="SM00220">
    <property type="entry name" value="S_TKc"/>
    <property type="match status" value="1"/>
</dbReference>
<dbReference type="GO" id="GO:0005524">
    <property type="term" value="F:ATP binding"/>
    <property type="evidence" value="ECO:0007669"/>
    <property type="project" value="InterPro"/>
</dbReference>
<dbReference type="PROSITE" id="PS50011">
    <property type="entry name" value="PROTEIN_KINASE_DOM"/>
    <property type="match status" value="1"/>
</dbReference>
<dbReference type="Pfam" id="PF00069">
    <property type="entry name" value="Pkinase"/>
    <property type="match status" value="1"/>
</dbReference>
<evidence type="ECO:0000313" key="3">
    <source>
        <dbReference type="Proteomes" id="UP000272888"/>
    </source>
</evidence>
<dbReference type="Pfam" id="PF25816">
    <property type="entry name" value="RamC_N"/>
    <property type="match status" value="1"/>
</dbReference>
<dbReference type="AlphaFoldDB" id="A0A3A8QDX8"/>
<dbReference type="InterPro" id="IPR000719">
    <property type="entry name" value="Prot_kinase_dom"/>
</dbReference>
<dbReference type="PANTHER" id="PTHR44167">
    <property type="entry name" value="OVARIAN-SPECIFIC SERINE/THREONINE-PROTEIN KINASE LOK-RELATED"/>
    <property type="match status" value="1"/>
</dbReference>
<dbReference type="EMBL" id="RAWB01000041">
    <property type="protein sequence ID" value="RKH65180.1"/>
    <property type="molecule type" value="Genomic_DNA"/>
</dbReference>
<comment type="caution">
    <text evidence="2">The sequence shown here is derived from an EMBL/GenBank/DDBJ whole genome shotgun (WGS) entry which is preliminary data.</text>
</comment>
<dbReference type="GO" id="GO:0004672">
    <property type="term" value="F:protein kinase activity"/>
    <property type="evidence" value="ECO:0007669"/>
    <property type="project" value="InterPro"/>
</dbReference>
<reference evidence="3" key="1">
    <citation type="submission" date="2018-09" db="EMBL/GenBank/DDBJ databases">
        <authorList>
            <person name="Livingstone P.G."/>
            <person name="Whitworth D.E."/>
        </authorList>
    </citation>
    <scope>NUCLEOTIDE SEQUENCE [LARGE SCALE GENOMIC DNA]</scope>
    <source>
        <strain evidence="3">CA051B</strain>
    </source>
</reference>
<proteinExistence type="predicted"/>
<dbReference type="RefSeq" id="WP_120642510.1">
    <property type="nucleotide sequence ID" value="NZ_RAWB01000041.1"/>
</dbReference>
<dbReference type="PANTHER" id="PTHR44167:SF24">
    <property type="entry name" value="SERINE_THREONINE-PROTEIN KINASE CHK2"/>
    <property type="match status" value="1"/>
</dbReference>
<evidence type="ECO:0000313" key="2">
    <source>
        <dbReference type="EMBL" id="RKH65180.1"/>
    </source>
</evidence>
<dbReference type="Gene3D" id="3.30.200.20">
    <property type="entry name" value="Phosphorylase Kinase, domain 1"/>
    <property type="match status" value="1"/>
</dbReference>
<accession>A0A3A8QDX8</accession>
<name>A0A3A8QDX8_9BACT</name>
<organism evidence="2 3">
    <name type="scientific">Corallococcus llansteffanensis</name>
    <dbReference type="NCBI Taxonomy" id="2316731"/>
    <lineage>
        <taxon>Bacteria</taxon>
        <taxon>Pseudomonadati</taxon>
        <taxon>Myxococcota</taxon>
        <taxon>Myxococcia</taxon>
        <taxon>Myxococcales</taxon>
        <taxon>Cystobacterineae</taxon>
        <taxon>Myxococcaceae</taxon>
        <taxon>Corallococcus</taxon>
    </lineage>
</organism>
<sequence>MEEFSFYTLTNPDYFETLSRFPVSSAYPELLKSLLPPDWSISRFDVFLKASFERSVLKPQGFKIHVSSSVADAETVLRRVVPECVRAEVTFKIVADPFLLRFLNSKRYARGGSGKFVTIYPPDERSFVTLIEALHQATKDLKGPYILSDKRYRDSKSVFYRYGGFQRMYDLRTDGMQTLMIRKPDGTWIADDRRPYFSLPEWVQDPFPGQDEVPESDSELLHDRYDVQEAFTFTNTGGVYKAIDRTTGRTVVIKEARPYTEAWMGGDRTVDAIVALQQEHDVLQRLRGLSCVPQVIDLFQEWEHTFLVTTYIDGTALASMRANDDFIVMTNMDDPERIIRFCVEWRGLALRLLDAVEAIHARGVLVGDISPGNVLANRDTGEFGLIDFEGALVSGGVSPFSGQWFNPGFRKPERRQARTLEPFDDFYACGMLLYNLFCPVQNLFELDKGQPIFRILDHFIEAGLPAQIRTVIQELLEGRPEVARQVVESWDPLKR</sequence>
<dbReference type="SUPFAM" id="SSF56112">
    <property type="entry name" value="Protein kinase-like (PK-like)"/>
    <property type="match status" value="1"/>
</dbReference>